<organism evidence="1 2">
    <name type="scientific">Amycolatopsis acidiphila</name>
    <dbReference type="NCBI Taxonomy" id="715473"/>
    <lineage>
        <taxon>Bacteria</taxon>
        <taxon>Bacillati</taxon>
        <taxon>Actinomycetota</taxon>
        <taxon>Actinomycetes</taxon>
        <taxon>Pseudonocardiales</taxon>
        <taxon>Pseudonocardiaceae</taxon>
        <taxon>Amycolatopsis</taxon>
    </lineage>
</organism>
<gene>
    <name evidence="1" type="ORF">FNH06_01165</name>
</gene>
<evidence type="ECO:0000313" key="1">
    <source>
        <dbReference type="EMBL" id="TVT26063.1"/>
    </source>
</evidence>
<dbReference type="AlphaFoldDB" id="A0A558AP68"/>
<sequence length="310" mass="33176">MVLESLPALGAGALRRTVSLQVTPDPDWRQGLWIAATGRDIAAEGSRAPGTRELAVAIDARNRITAVTGELPPRVAEALLGTSPVSGFRARLDALPGLVPGSLESVLLDDLPTVRLVSGYAAMMEYPQLFQGPGRRSPMLGICAGWAEGATADRRARAGGPLLSSAPRARALEAMLPGAGEFHAEPPGRPSSMWRRRILDVTPRAGGYDVFEYFRDSYVDPEGLERSLHEYSVRARVAADAETVEDVEVTPHALPFPECPLAAPNARDLVGTSLREVSGTVRSRLSGTRGCTHLNDVLRFLRCVPVLTAV</sequence>
<proteinExistence type="predicted"/>
<keyword evidence="2" id="KW-1185">Reference proteome</keyword>
<accession>A0A558AP68</accession>
<dbReference type="EMBL" id="VJZA01000001">
    <property type="protein sequence ID" value="TVT26063.1"/>
    <property type="molecule type" value="Genomic_DNA"/>
</dbReference>
<dbReference type="Proteomes" id="UP000318578">
    <property type="component" value="Unassembled WGS sequence"/>
</dbReference>
<comment type="caution">
    <text evidence="1">The sequence shown here is derived from an EMBL/GenBank/DDBJ whole genome shotgun (WGS) entry which is preliminary data.</text>
</comment>
<name>A0A558AP68_9PSEU</name>
<dbReference type="InterPro" id="IPR021312">
    <property type="entry name" value="DUF2889"/>
</dbReference>
<protein>
    <submittedName>
        <fullName evidence="1">DUF2889 domain-containing protein</fullName>
    </submittedName>
</protein>
<dbReference type="Pfam" id="PF11136">
    <property type="entry name" value="DUF2889"/>
    <property type="match status" value="1"/>
</dbReference>
<dbReference type="RefSeq" id="WP_144632192.1">
    <property type="nucleotide sequence ID" value="NZ_BNAX01000008.1"/>
</dbReference>
<dbReference type="OrthoDB" id="7530149at2"/>
<evidence type="ECO:0000313" key="2">
    <source>
        <dbReference type="Proteomes" id="UP000318578"/>
    </source>
</evidence>
<reference evidence="1 2" key="1">
    <citation type="submission" date="2019-07" db="EMBL/GenBank/DDBJ databases">
        <title>New species of Amycolatopsis and Streptomyces.</title>
        <authorList>
            <person name="Duangmal K."/>
            <person name="Teo W.F.A."/>
            <person name="Lipun K."/>
        </authorList>
    </citation>
    <scope>NUCLEOTIDE SEQUENCE [LARGE SCALE GENOMIC DNA]</scope>
    <source>
        <strain evidence="1 2">JCM 30562</strain>
    </source>
</reference>